<protein>
    <recommendedName>
        <fullName evidence="7">Iron-sulfur cluster carrier protein</fullName>
    </recommendedName>
</protein>
<dbReference type="SUPFAM" id="SSF117916">
    <property type="entry name" value="Fe-S cluster assembly (FSCA) domain-like"/>
    <property type="match status" value="1"/>
</dbReference>
<evidence type="ECO:0000256" key="2">
    <source>
        <dbReference type="ARBA" id="ARBA00022741"/>
    </source>
</evidence>
<evidence type="ECO:0000313" key="9">
    <source>
        <dbReference type="Proteomes" id="UP000295763"/>
    </source>
</evidence>
<dbReference type="GO" id="GO:0140663">
    <property type="term" value="F:ATP-dependent FeS chaperone activity"/>
    <property type="evidence" value="ECO:0007669"/>
    <property type="project" value="InterPro"/>
</dbReference>
<dbReference type="GO" id="GO:0005829">
    <property type="term" value="C:cytosol"/>
    <property type="evidence" value="ECO:0007669"/>
    <property type="project" value="TreeGrafter"/>
</dbReference>
<accession>A0A4R2TDL9</accession>
<comment type="subunit">
    <text evidence="7">Homodimer.</text>
</comment>
<dbReference type="EMBL" id="SLYB01000010">
    <property type="protein sequence ID" value="TCP95238.1"/>
    <property type="molecule type" value="Genomic_DNA"/>
</dbReference>
<proteinExistence type="inferred from homology"/>
<evidence type="ECO:0000256" key="3">
    <source>
        <dbReference type="ARBA" id="ARBA00022840"/>
    </source>
</evidence>
<dbReference type="PROSITE" id="PS01215">
    <property type="entry name" value="MRP"/>
    <property type="match status" value="1"/>
</dbReference>
<name>A0A4R2TDL9_9PAST</name>
<dbReference type="InterPro" id="IPR044304">
    <property type="entry name" value="NUBPL-like"/>
</dbReference>
<evidence type="ECO:0000256" key="4">
    <source>
        <dbReference type="ARBA" id="ARBA00023004"/>
    </source>
</evidence>
<sequence length="370" mass="39961">MTVTISENITEEHKNQIVGALEGFTHPTLQKNLVALNAVKKIEKGGDVLRIEIQMPFAWNCGFSQLKTALSEQLQQISGCKEVKWQLTYQIATLKRANSHPAVKGVKNIIAVTSGKGGVGKSSVSVNLALALQAQGAKVGILDADIYGPSVPHMLGASDQRPTSPDNQHIVPITAHNLASNSIGYLMEADSATIWRGPMASSALNQLLNETLWPDLDYLVIDMPPGTGDIQLTLSQQIPVTGALVVTTPQDIALLDAVKGVSMFQKVSIPVLGVVENMSVHICSNCGHQENIFGTGGAEKMAEKYDVQILAKLPLHIRVREDLDRGVPTVVAEPNNEISQAFMQLAEKVASELYWQGSVIPSEIMFREVT</sequence>
<dbReference type="InterPro" id="IPR027417">
    <property type="entry name" value="P-loop_NTPase"/>
</dbReference>
<keyword evidence="9" id="KW-1185">Reference proteome</keyword>
<reference evidence="8 9" key="1">
    <citation type="submission" date="2019-03" db="EMBL/GenBank/DDBJ databases">
        <title>Genomic Encyclopedia of Type Strains, Phase IV (KMG-IV): sequencing the most valuable type-strain genomes for metagenomic binning, comparative biology and taxonomic classification.</title>
        <authorList>
            <person name="Goeker M."/>
        </authorList>
    </citation>
    <scope>NUCLEOTIDE SEQUENCE [LARGE SCALE GENOMIC DNA]</scope>
    <source>
        <strain evidence="8 9">DSM 28404</strain>
    </source>
</reference>
<keyword evidence="1 7" id="KW-0479">Metal-binding</keyword>
<dbReference type="Gene3D" id="3.40.50.300">
    <property type="entry name" value="P-loop containing nucleotide triphosphate hydrolases"/>
    <property type="match status" value="1"/>
</dbReference>
<dbReference type="InterPro" id="IPR000808">
    <property type="entry name" value="Mrp-like_CS"/>
</dbReference>
<dbReference type="GO" id="GO:0016226">
    <property type="term" value="P:iron-sulfur cluster assembly"/>
    <property type="evidence" value="ECO:0007669"/>
    <property type="project" value="InterPro"/>
</dbReference>
<gene>
    <name evidence="8" type="ORF">EDC44_11069</name>
</gene>
<keyword evidence="5 7" id="KW-0411">Iron-sulfur</keyword>
<dbReference type="FunFam" id="3.40.50.300:FF:000418">
    <property type="entry name" value="Iron-sulfur cluster carrier protein"/>
    <property type="match status" value="1"/>
</dbReference>
<dbReference type="HAMAP" id="MF_02040">
    <property type="entry name" value="Mrp_NBP35"/>
    <property type="match status" value="1"/>
</dbReference>
<evidence type="ECO:0000256" key="7">
    <source>
        <dbReference type="HAMAP-Rule" id="MF_02040"/>
    </source>
</evidence>
<organism evidence="8 9">
    <name type="scientific">Cricetibacter osteomyelitidis</name>
    <dbReference type="NCBI Taxonomy" id="1521931"/>
    <lineage>
        <taxon>Bacteria</taxon>
        <taxon>Pseudomonadati</taxon>
        <taxon>Pseudomonadota</taxon>
        <taxon>Gammaproteobacteria</taxon>
        <taxon>Pasteurellales</taxon>
        <taxon>Pasteurellaceae</taxon>
        <taxon>Cricetibacter</taxon>
    </lineage>
</organism>
<keyword evidence="3 7" id="KW-0067">ATP-binding</keyword>
<dbReference type="GO" id="GO:0046872">
    <property type="term" value="F:metal ion binding"/>
    <property type="evidence" value="ECO:0007669"/>
    <property type="project" value="UniProtKB-KW"/>
</dbReference>
<dbReference type="InterPro" id="IPR034904">
    <property type="entry name" value="FSCA_dom_sf"/>
</dbReference>
<dbReference type="Gene3D" id="3.30.300.130">
    <property type="entry name" value="Fe-S cluster assembly (FSCA)"/>
    <property type="match status" value="1"/>
</dbReference>
<dbReference type="NCBIfam" id="NF008669">
    <property type="entry name" value="PRK11670.1"/>
    <property type="match status" value="1"/>
</dbReference>
<dbReference type="RefSeq" id="WP_131976549.1">
    <property type="nucleotide sequence ID" value="NZ_SLYB01000010.1"/>
</dbReference>
<evidence type="ECO:0000313" key="8">
    <source>
        <dbReference type="EMBL" id="TCP95238.1"/>
    </source>
</evidence>
<dbReference type="OrthoDB" id="9809679at2"/>
<dbReference type="GO" id="GO:0005524">
    <property type="term" value="F:ATP binding"/>
    <property type="evidence" value="ECO:0007669"/>
    <property type="project" value="UniProtKB-UniRule"/>
</dbReference>
<comment type="function">
    <text evidence="7">Binds and transfers iron-sulfur (Fe-S) clusters to target apoproteins. Can hydrolyze ATP.</text>
</comment>
<feature type="binding site" evidence="7">
    <location>
        <begin position="115"/>
        <end position="122"/>
    </location>
    <ligand>
        <name>ATP</name>
        <dbReference type="ChEBI" id="CHEBI:30616"/>
    </ligand>
</feature>
<dbReference type="GO" id="GO:0051539">
    <property type="term" value="F:4 iron, 4 sulfur cluster binding"/>
    <property type="evidence" value="ECO:0007669"/>
    <property type="project" value="TreeGrafter"/>
</dbReference>
<keyword evidence="4 7" id="KW-0408">Iron</keyword>
<evidence type="ECO:0000256" key="5">
    <source>
        <dbReference type="ARBA" id="ARBA00023014"/>
    </source>
</evidence>
<comment type="similarity">
    <text evidence="6 7">Belongs to the Mrp/NBP35 ATP-binding proteins family.</text>
</comment>
<comment type="caution">
    <text evidence="8">The sequence shown here is derived from an EMBL/GenBank/DDBJ whole genome shotgun (WGS) entry which is preliminary data.</text>
</comment>
<dbReference type="CDD" id="cd02037">
    <property type="entry name" value="Mrp_NBP35"/>
    <property type="match status" value="1"/>
</dbReference>
<dbReference type="Pfam" id="PF10609">
    <property type="entry name" value="ParA"/>
    <property type="match status" value="1"/>
</dbReference>
<dbReference type="SUPFAM" id="SSF52540">
    <property type="entry name" value="P-loop containing nucleoside triphosphate hydrolases"/>
    <property type="match status" value="1"/>
</dbReference>
<dbReference type="GO" id="GO:0016887">
    <property type="term" value="F:ATP hydrolysis activity"/>
    <property type="evidence" value="ECO:0007669"/>
    <property type="project" value="UniProtKB-UniRule"/>
</dbReference>
<dbReference type="PANTHER" id="PTHR42961">
    <property type="entry name" value="IRON-SULFUR PROTEIN NUBPL"/>
    <property type="match status" value="1"/>
</dbReference>
<dbReference type="InterPro" id="IPR019591">
    <property type="entry name" value="Mrp/NBP35_ATP-bd"/>
</dbReference>
<dbReference type="AlphaFoldDB" id="A0A4R2TDL9"/>
<dbReference type="Proteomes" id="UP000295763">
    <property type="component" value="Unassembled WGS sequence"/>
</dbReference>
<keyword evidence="2 7" id="KW-0547">Nucleotide-binding</keyword>
<evidence type="ECO:0000256" key="6">
    <source>
        <dbReference type="ARBA" id="ARBA00024036"/>
    </source>
</evidence>
<keyword evidence="7" id="KW-0378">Hydrolase</keyword>
<dbReference type="InterPro" id="IPR033756">
    <property type="entry name" value="YlxH/NBP35"/>
</dbReference>
<evidence type="ECO:0000256" key="1">
    <source>
        <dbReference type="ARBA" id="ARBA00022723"/>
    </source>
</evidence>
<dbReference type="PANTHER" id="PTHR42961:SF2">
    <property type="entry name" value="IRON-SULFUR PROTEIN NUBPL"/>
    <property type="match status" value="1"/>
</dbReference>